<keyword evidence="2" id="KW-0645">Protease</keyword>
<evidence type="ECO:0000313" key="6">
    <source>
        <dbReference type="EMBL" id="SEO78306.1"/>
    </source>
</evidence>
<reference evidence="7" key="1">
    <citation type="submission" date="2016-10" db="EMBL/GenBank/DDBJ databases">
        <authorList>
            <person name="Varghese N."/>
            <person name="Submissions S."/>
        </authorList>
    </citation>
    <scope>NUCLEOTIDE SEQUENCE [LARGE SCALE GENOMIC DNA]</scope>
    <source>
        <strain evidence="7">DSM 45413</strain>
    </source>
</reference>
<dbReference type="Pfam" id="PF01464">
    <property type="entry name" value="SLT"/>
    <property type="match status" value="1"/>
</dbReference>
<dbReference type="CDD" id="cd00254">
    <property type="entry name" value="LT-like"/>
    <property type="match status" value="1"/>
</dbReference>
<evidence type="ECO:0000256" key="2">
    <source>
        <dbReference type="ARBA" id="ARBA00022670"/>
    </source>
</evidence>
<dbReference type="GO" id="GO:0006508">
    <property type="term" value="P:proteolysis"/>
    <property type="evidence" value="ECO:0007669"/>
    <property type="project" value="UniProtKB-KW"/>
</dbReference>
<dbReference type="PANTHER" id="PTHR47053:SF1">
    <property type="entry name" value="MUREIN DD-ENDOPEPTIDASE MEPH-RELATED"/>
    <property type="match status" value="1"/>
</dbReference>
<dbReference type="PROSITE" id="PS51935">
    <property type="entry name" value="NLPC_P60"/>
    <property type="match status" value="1"/>
</dbReference>
<dbReference type="Gene3D" id="1.10.530.10">
    <property type="match status" value="1"/>
</dbReference>
<dbReference type="InterPro" id="IPR008258">
    <property type="entry name" value="Transglycosylase_SLT_dom_1"/>
</dbReference>
<name>A0A1H8SIF8_9ACTN</name>
<dbReference type="InterPro" id="IPR023346">
    <property type="entry name" value="Lysozyme-like_dom_sf"/>
</dbReference>
<dbReference type="InterPro" id="IPR000064">
    <property type="entry name" value="NLP_P60_dom"/>
</dbReference>
<evidence type="ECO:0000256" key="1">
    <source>
        <dbReference type="ARBA" id="ARBA00007074"/>
    </source>
</evidence>
<dbReference type="SUPFAM" id="SSF54001">
    <property type="entry name" value="Cysteine proteinases"/>
    <property type="match status" value="1"/>
</dbReference>
<dbReference type="PANTHER" id="PTHR47053">
    <property type="entry name" value="MUREIN DD-ENDOPEPTIDASE MEPH-RELATED"/>
    <property type="match status" value="1"/>
</dbReference>
<organism evidence="6 7">
    <name type="scientific">Trujillonella endophytica</name>
    <dbReference type="NCBI Taxonomy" id="673521"/>
    <lineage>
        <taxon>Bacteria</taxon>
        <taxon>Bacillati</taxon>
        <taxon>Actinomycetota</taxon>
        <taxon>Actinomycetes</taxon>
        <taxon>Geodermatophilales</taxon>
        <taxon>Geodermatophilaceae</taxon>
        <taxon>Trujillonella</taxon>
    </lineage>
</organism>
<protein>
    <submittedName>
        <fullName evidence="6">Cell wall-associated hydrolase, NlpC family</fullName>
    </submittedName>
</protein>
<dbReference type="GO" id="GO:0008234">
    <property type="term" value="F:cysteine-type peptidase activity"/>
    <property type="evidence" value="ECO:0007669"/>
    <property type="project" value="UniProtKB-KW"/>
</dbReference>
<dbReference type="Gene3D" id="3.90.1720.10">
    <property type="entry name" value="endopeptidase domain like (from Nostoc punctiforme)"/>
    <property type="match status" value="1"/>
</dbReference>
<dbReference type="Proteomes" id="UP000198960">
    <property type="component" value="Unassembled WGS sequence"/>
</dbReference>
<proteinExistence type="inferred from homology"/>
<comment type="similarity">
    <text evidence="1">Belongs to the peptidase C40 family.</text>
</comment>
<dbReference type="Pfam" id="PF00877">
    <property type="entry name" value="NLPC_P60"/>
    <property type="match status" value="1"/>
</dbReference>
<dbReference type="SUPFAM" id="SSF53955">
    <property type="entry name" value="Lysozyme-like"/>
    <property type="match status" value="1"/>
</dbReference>
<gene>
    <name evidence="6" type="ORF">SAMN05660991_01737</name>
</gene>
<dbReference type="STRING" id="673521.SAMN05660991_01737"/>
<dbReference type="EMBL" id="FOEE01000004">
    <property type="protein sequence ID" value="SEO78306.1"/>
    <property type="molecule type" value="Genomic_DNA"/>
</dbReference>
<dbReference type="OrthoDB" id="9815778at2"/>
<accession>A0A1H8SIF8</accession>
<keyword evidence="4" id="KW-0788">Thiol protease</keyword>
<dbReference type="AlphaFoldDB" id="A0A1H8SIF8"/>
<dbReference type="InterPro" id="IPR038765">
    <property type="entry name" value="Papain-like_cys_pep_sf"/>
</dbReference>
<sequence length="326" mass="32186">MEGMTAVQGRIAEIQNRILMLSANRTSSTSAAWSGAAAAAGLTGTAAAGTSTSLGAGDGSAGAAVVAAASKYLGVPYAWGGTDPASGLDCSGLVQRVYKDLGIDLPRTSAQQATSGTPVASLAEARPGDLVFFDNSSSRAGIDHVGIYIGDGKMIAAPQAGDVVKVQSVGNPDLIRRVLPDTPAASGAPATAAAARGSGLAGVPYSDLFAAAGAKHGIEPGLLAAVAKTESNFSSSAVSAAGATGLMQFMPATARGLGIDPADPASAIDGAARYLRQLTDQFGSTSLALAAYNAGPGTVSRYGGVPPYGETQSFVTKVLTAAEAYS</sequence>
<feature type="domain" description="NlpC/P60" evidence="5">
    <location>
        <begin position="59"/>
        <end position="186"/>
    </location>
</feature>
<evidence type="ECO:0000256" key="4">
    <source>
        <dbReference type="ARBA" id="ARBA00022807"/>
    </source>
</evidence>
<evidence type="ECO:0000313" key="7">
    <source>
        <dbReference type="Proteomes" id="UP000198960"/>
    </source>
</evidence>
<keyword evidence="7" id="KW-1185">Reference proteome</keyword>
<dbReference type="InterPro" id="IPR051202">
    <property type="entry name" value="Peptidase_C40"/>
</dbReference>
<evidence type="ECO:0000259" key="5">
    <source>
        <dbReference type="PROSITE" id="PS51935"/>
    </source>
</evidence>
<keyword evidence="3 6" id="KW-0378">Hydrolase</keyword>
<evidence type="ECO:0000256" key="3">
    <source>
        <dbReference type="ARBA" id="ARBA00022801"/>
    </source>
</evidence>